<name>A0A1F6NHC1_9BACT</name>
<sequence length="127" mass="14686">MTIYIFGNPLLDFDNLPIQLQPELEKIFPDINFVAMDPNENLRPENKELIIIDTAVGIDHVTILDDIDKIELSPQYSLHDYDLGFNLKLLKKLGQLEKITIFCVPPDINKKQALEELVNLIRKEKSR</sequence>
<protein>
    <recommendedName>
        <fullName evidence="3">Hydrogenase maturation protease</fullName>
    </recommendedName>
</protein>
<dbReference type="InterPro" id="IPR023430">
    <property type="entry name" value="Pept_HybD-like_dom_sf"/>
</dbReference>
<reference evidence="1 2" key="1">
    <citation type="journal article" date="2016" name="Nat. Commun.">
        <title>Thousands of microbial genomes shed light on interconnected biogeochemical processes in an aquifer system.</title>
        <authorList>
            <person name="Anantharaman K."/>
            <person name="Brown C.T."/>
            <person name="Hug L.A."/>
            <person name="Sharon I."/>
            <person name="Castelle C.J."/>
            <person name="Probst A.J."/>
            <person name="Thomas B.C."/>
            <person name="Singh A."/>
            <person name="Wilkins M.J."/>
            <person name="Karaoz U."/>
            <person name="Brodie E.L."/>
            <person name="Williams K.H."/>
            <person name="Hubbard S.S."/>
            <person name="Banfield J.F."/>
        </authorList>
    </citation>
    <scope>NUCLEOTIDE SEQUENCE [LARGE SCALE GENOMIC DNA]</scope>
</reference>
<proteinExistence type="predicted"/>
<evidence type="ECO:0000313" key="2">
    <source>
        <dbReference type="Proteomes" id="UP000176300"/>
    </source>
</evidence>
<accession>A0A1F6NHC1</accession>
<dbReference type="AlphaFoldDB" id="A0A1F6NHC1"/>
<evidence type="ECO:0000313" key="1">
    <source>
        <dbReference type="EMBL" id="OGH83204.1"/>
    </source>
</evidence>
<dbReference type="SUPFAM" id="SSF53163">
    <property type="entry name" value="HybD-like"/>
    <property type="match status" value="1"/>
</dbReference>
<dbReference type="Proteomes" id="UP000176300">
    <property type="component" value="Unassembled WGS sequence"/>
</dbReference>
<organism evidence="1 2">
    <name type="scientific">Candidatus Magasanikbacteria bacterium RIFOXYB1_FULL_40_15</name>
    <dbReference type="NCBI Taxonomy" id="1798697"/>
    <lineage>
        <taxon>Bacteria</taxon>
        <taxon>Candidatus Magasanikiibacteriota</taxon>
    </lineage>
</organism>
<gene>
    <name evidence="1" type="ORF">A2373_01440</name>
</gene>
<evidence type="ECO:0008006" key="3">
    <source>
        <dbReference type="Google" id="ProtNLM"/>
    </source>
</evidence>
<dbReference type="EMBL" id="MFQS01000017">
    <property type="protein sequence ID" value="OGH83204.1"/>
    <property type="molecule type" value="Genomic_DNA"/>
</dbReference>
<comment type="caution">
    <text evidence="1">The sequence shown here is derived from an EMBL/GenBank/DDBJ whole genome shotgun (WGS) entry which is preliminary data.</text>
</comment>